<dbReference type="Pfam" id="PF02481">
    <property type="entry name" value="DNA_processg_A"/>
    <property type="match status" value="1"/>
</dbReference>
<dbReference type="EMBL" id="AFIJ01000009">
    <property type="protein sequence ID" value="EGL41628.1"/>
    <property type="molecule type" value="Genomic_DNA"/>
</dbReference>
<dbReference type="RefSeq" id="WP_007390744.1">
    <property type="nucleotide sequence ID" value="NZ_ADGP01000021.1"/>
</dbReference>
<dbReference type="STRING" id="699218.HMPREF0889_1002"/>
<dbReference type="EMBL" id="ADGP01000021">
    <property type="protein sequence ID" value="EFD93653.1"/>
    <property type="molecule type" value="Genomic_DNA"/>
</dbReference>
<dbReference type="InterPro" id="IPR036388">
    <property type="entry name" value="WH-like_DNA-bd_sf"/>
</dbReference>
<dbReference type="Gene3D" id="1.10.10.10">
    <property type="entry name" value="Winged helix-like DNA-binding domain superfamily/Winged helix DNA-binding domain"/>
    <property type="match status" value="1"/>
</dbReference>
<dbReference type="PANTHER" id="PTHR43022">
    <property type="entry name" value="PROTEIN SMF"/>
    <property type="match status" value="1"/>
</dbReference>
<evidence type="ECO:0000313" key="5">
    <source>
        <dbReference type="EMBL" id="EGL41628.1"/>
    </source>
</evidence>
<dbReference type="Gene3D" id="3.40.50.450">
    <property type="match status" value="1"/>
</dbReference>
<dbReference type="Proteomes" id="UP000003242">
    <property type="component" value="Unassembled WGS sequence"/>
</dbReference>
<dbReference type="AlphaFoldDB" id="D3LVK0"/>
<evidence type="ECO:0000256" key="1">
    <source>
        <dbReference type="ARBA" id="ARBA00006525"/>
    </source>
</evidence>
<feature type="domain" description="Smf/DprA SLOG" evidence="2">
    <location>
        <begin position="79"/>
        <end position="288"/>
    </location>
</feature>
<dbReference type="Pfam" id="PF17782">
    <property type="entry name" value="WHD_DprA"/>
    <property type="match status" value="1"/>
</dbReference>
<dbReference type="eggNOG" id="COG0758">
    <property type="taxonomic scope" value="Bacteria"/>
</dbReference>
<name>D3LVK0_9FIRM</name>
<proteinExistence type="inferred from homology"/>
<dbReference type="InterPro" id="IPR057666">
    <property type="entry name" value="DrpA_SLOG"/>
</dbReference>
<dbReference type="PANTHER" id="PTHR43022:SF1">
    <property type="entry name" value="PROTEIN SMF"/>
    <property type="match status" value="1"/>
</dbReference>
<comment type="similarity">
    <text evidence="1">Belongs to the DprA/Smf family.</text>
</comment>
<evidence type="ECO:0000313" key="6">
    <source>
        <dbReference type="Proteomes" id="UP000003242"/>
    </source>
</evidence>
<reference evidence="5 7" key="3">
    <citation type="submission" date="2011-04" db="EMBL/GenBank/DDBJ databases">
        <authorList>
            <person name="Harkins D.M."/>
            <person name="Madupu R."/>
            <person name="Durkin A.S."/>
            <person name="Torralba M."/>
            <person name="Methe B."/>
            <person name="Sutton G.G."/>
            <person name="Nelson K.E."/>
        </authorList>
    </citation>
    <scope>NUCLEOTIDE SEQUENCE [LARGE SCALE GENOMIC DNA]</scope>
    <source>
        <strain evidence="5 7">UPII 199-6</strain>
    </source>
</reference>
<protein>
    <submittedName>
        <fullName evidence="4">DNA protecting protein DprA</fullName>
    </submittedName>
</protein>
<accession>D3LVK0</accession>
<dbReference type="Proteomes" id="UP000004018">
    <property type="component" value="Unassembled WGS sequence"/>
</dbReference>
<dbReference type="GO" id="GO:0009294">
    <property type="term" value="P:DNA-mediated transformation"/>
    <property type="evidence" value="ECO:0007669"/>
    <property type="project" value="InterPro"/>
</dbReference>
<dbReference type="InterPro" id="IPR010994">
    <property type="entry name" value="RuvA_2-like"/>
</dbReference>
<feature type="domain" description="DprA winged helix" evidence="3">
    <location>
        <begin position="295"/>
        <end position="354"/>
    </location>
</feature>
<evidence type="ECO:0000259" key="3">
    <source>
        <dbReference type="Pfam" id="PF17782"/>
    </source>
</evidence>
<dbReference type="SUPFAM" id="SSF102405">
    <property type="entry name" value="MCP/YpsA-like"/>
    <property type="match status" value="1"/>
</dbReference>
<reference evidence="4" key="2">
    <citation type="submission" date="2009-12" db="EMBL/GenBank/DDBJ databases">
        <authorList>
            <person name="Madupu R."/>
            <person name="Durkin A.S."/>
            <person name="Torralba M."/>
            <person name="Methe B."/>
            <person name="Sutton G.G."/>
            <person name="Strausberg R.L."/>
            <person name="Nelson K.E."/>
        </authorList>
    </citation>
    <scope>NUCLEOTIDE SEQUENCE</scope>
    <source>
        <strain evidence="4">28L</strain>
    </source>
</reference>
<dbReference type="NCBIfam" id="TIGR00732">
    <property type="entry name" value="dprA"/>
    <property type="match status" value="1"/>
</dbReference>
<dbReference type="InterPro" id="IPR003488">
    <property type="entry name" value="DprA"/>
</dbReference>
<organism evidence="4 6">
    <name type="scientific">Megasphaera lornae</name>
    <dbReference type="NCBI Taxonomy" id="1000568"/>
    <lineage>
        <taxon>Bacteria</taxon>
        <taxon>Bacillati</taxon>
        <taxon>Bacillota</taxon>
        <taxon>Negativicutes</taxon>
        <taxon>Veillonellales</taxon>
        <taxon>Veillonellaceae</taxon>
        <taxon>Megasphaera</taxon>
    </lineage>
</organism>
<sequence length="363" mass="39362">MEPELLYLAALQSVPGLGIHRLRTLLHTFPTAQAVWQAPVAALRTCKLPASVIENLQKHRQQWSAEDLLKKLKTYNTRLLSIHDPAYPDLLKATASPPYILYYQGVLPPPHTLSIAVVGARKATPYGGNIAQTLCRTWAQNGIVIISGGARGIDTRAHRGALSGKGKTFVVVASGLDITYPRENKKLFEEIAANGGGIISEYPFGVPPQAPNFPARNRLLAGLSHGTVVVEAAARSGSLITADFALEEGRDVFTVPGSIYSQMSRGSNALLRNGAIPLTCAEDLLEEYHRTAPVAAPTRPFTLSLEEETLLHAISYETPVSSEDLLVKTGLPVTRLTALLLQLQLHQLIETWNGTQYIRKAGT</sequence>
<keyword evidence="7" id="KW-1185">Reference proteome</keyword>
<reference evidence="6" key="1">
    <citation type="submission" date="2009-12" db="EMBL/GenBank/DDBJ databases">
        <title>Sequence of Clostridiales genomosp. BVAB3 str. UPII9-5.</title>
        <authorList>
            <person name="Madupu R."/>
            <person name="Durkin A.S."/>
            <person name="Torralba M."/>
            <person name="Methe B."/>
            <person name="Sutton G.G."/>
            <person name="Strausberg R.L."/>
            <person name="Nelson K.E."/>
        </authorList>
    </citation>
    <scope>NUCLEOTIDE SEQUENCE [LARGE SCALE GENOMIC DNA]</scope>
    <source>
        <strain evidence="6">28L</strain>
    </source>
</reference>
<gene>
    <name evidence="4" type="primary">dprA</name>
    <name evidence="4" type="ORF">HMPREF0889_1002</name>
    <name evidence="5" type="ORF">HMPREF1039_1484</name>
</gene>
<evidence type="ECO:0000313" key="4">
    <source>
        <dbReference type="EMBL" id="EFD93653.1"/>
    </source>
</evidence>
<dbReference type="OrthoDB" id="9785707at2"/>
<evidence type="ECO:0000313" key="7">
    <source>
        <dbReference type="Proteomes" id="UP000004018"/>
    </source>
</evidence>
<dbReference type="InterPro" id="IPR041614">
    <property type="entry name" value="DprA_WH"/>
</dbReference>
<dbReference type="SUPFAM" id="SSF47781">
    <property type="entry name" value="RuvA domain 2-like"/>
    <property type="match status" value="1"/>
</dbReference>
<comment type="caution">
    <text evidence="4">The sequence shown here is derived from an EMBL/GenBank/DDBJ whole genome shotgun (WGS) entry which is preliminary data.</text>
</comment>
<evidence type="ECO:0000259" key="2">
    <source>
        <dbReference type="Pfam" id="PF02481"/>
    </source>
</evidence>